<evidence type="ECO:0000256" key="8">
    <source>
        <dbReference type="SAM" id="Phobius"/>
    </source>
</evidence>
<dbReference type="InterPro" id="IPR051629">
    <property type="entry name" value="Sulfite_efflux_TDT"/>
</dbReference>
<comment type="similarity">
    <text evidence="2">Belongs to the tellurite-resistance/dicarboxylate transporter (TDT) family.</text>
</comment>
<name>A0A067Q2A2_9AGAM</name>
<dbReference type="GO" id="GO:0005886">
    <property type="term" value="C:plasma membrane"/>
    <property type="evidence" value="ECO:0007669"/>
    <property type="project" value="UniProtKB-SubCell"/>
</dbReference>
<evidence type="ECO:0008006" key="11">
    <source>
        <dbReference type="Google" id="ProtNLM"/>
    </source>
</evidence>
<feature type="non-terminal residue" evidence="9">
    <location>
        <position position="1"/>
    </location>
</feature>
<gene>
    <name evidence="9" type="ORF">JAAARDRAFT_130281</name>
</gene>
<feature type="transmembrane region" description="Helical" evidence="8">
    <location>
        <begin position="551"/>
        <end position="570"/>
    </location>
</feature>
<dbReference type="GO" id="GO:0000319">
    <property type="term" value="F:sulfite transmembrane transporter activity"/>
    <property type="evidence" value="ECO:0007669"/>
    <property type="project" value="TreeGrafter"/>
</dbReference>
<dbReference type="EMBL" id="KL197719">
    <property type="protein sequence ID" value="KDQ57617.1"/>
    <property type="molecule type" value="Genomic_DNA"/>
</dbReference>
<feature type="transmembrane region" description="Helical" evidence="8">
    <location>
        <begin position="389"/>
        <end position="410"/>
    </location>
</feature>
<evidence type="ECO:0000256" key="2">
    <source>
        <dbReference type="ARBA" id="ARBA00008566"/>
    </source>
</evidence>
<dbReference type="AlphaFoldDB" id="A0A067Q2A2"/>
<dbReference type="Gene3D" id="1.50.10.150">
    <property type="entry name" value="Voltage-dependent anion channel"/>
    <property type="match status" value="2"/>
</dbReference>
<keyword evidence="7 8" id="KW-0472">Membrane</keyword>
<accession>A0A067Q2A2</accession>
<dbReference type="PANTHER" id="PTHR31686">
    <property type="match status" value="1"/>
</dbReference>
<keyword evidence="10" id="KW-1185">Reference proteome</keyword>
<feature type="transmembrane region" description="Helical" evidence="8">
    <location>
        <begin position="511"/>
        <end position="539"/>
    </location>
</feature>
<feature type="transmembrane region" description="Helical" evidence="8">
    <location>
        <begin position="577"/>
        <end position="598"/>
    </location>
</feature>
<evidence type="ECO:0000256" key="1">
    <source>
        <dbReference type="ARBA" id="ARBA00004651"/>
    </source>
</evidence>
<dbReference type="STRING" id="933084.A0A067Q2A2"/>
<dbReference type="CDD" id="cd09318">
    <property type="entry name" value="TDT_SSU1"/>
    <property type="match status" value="1"/>
</dbReference>
<feature type="transmembrane region" description="Helical" evidence="8">
    <location>
        <begin position="358"/>
        <end position="377"/>
    </location>
</feature>
<evidence type="ECO:0000256" key="6">
    <source>
        <dbReference type="ARBA" id="ARBA00022989"/>
    </source>
</evidence>
<feature type="transmembrane region" description="Helical" evidence="8">
    <location>
        <begin position="65"/>
        <end position="86"/>
    </location>
</feature>
<feature type="transmembrane region" description="Helical" evidence="8">
    <location>
        <begin position="604"/>
        <end position="624"/>
    </location>
</feature>
<feature type="transmembrane region" description="Helical" evidence="8">
    <location>
        <begin position="292"/>
        <end position="312"/>
    </location>
</feature>
<evidence type="ECO:0000313" key="9">
    <source>
        <dbReference type="EMBL" id="KDQ57617.1"/>
    </source>
</evidence>
<dbReference type="OrthoDB" id="1099at2759"/>
<proteinExistence type="inferred from homology"/>
<keyword evidence="4" id="KW-1003">Cell membrane</keyword>
<organism evidence="9 10">
    <name type="scientific">Jaapia argillacea MUCL 33604</name>
    <dbReference type="NCBI Taxonomy" id="933084"/>
    <lineage>
        <taxon>Eukaryota</taxon>
        <taxon>Fungi</taxon>
        <taxon>Dikarya</taxon>
        <taxon>Basidiomycota</taxon>
        <taxon>Agaricomycotina</taxon>
        <taxon>Agaricomycetes</taxon>
        <taxon>Agaricomycetidae</taxon>
        <taxon>Jaapiales</taxon>
        <taxon>Jaapiaceae</taxon>
        <taxon>Jaapia</taxon>
    </lineage>
</organism>
<evidence type="ECO:0000256" key="7">
    <source>
        <dbReference type="ARBA" id="ARBA00023136"/>
    </source>
</evidence>
<feature type="transmembrane region" description="Helical" evidence="8">
    <location>
        <begin position="319"/>
        <end position="338"/>
    </location>
</feature>
<sequence>GTGAISILFHSFPYGEGSDALRILSYFFFFMNLVLFVTFCIISLARYTLFPDIWQLMLSHPVQSLYLGTFPMGATTLINVAVSLIYQGDGFGGQGFLYLLWGFWWIDVVLSFLCAWGLVHVMKTRQDHALSRMTAVWLLPVVTLIVGSSTGGVIAPALYPISTSHALITIATSIFMVSVGLCLAFMMLTIYLLRLIVHGLPPGATIISSFMPLGPMAQAGYSILLVGQNLQEILPLRSSTPSVLTSESAGDIVNVICVCIGFVLWALASMWMVFAVMGIYEVSRRNSFPFKLPFWGLIFPNGVYANLTIALYRTLDSPFFRIWGVIYAVATMLLWSWASNGAPTICLSNSTAFWHFTWAWHTVIMGTGVLSTLAHGFPYGTGSTVLRVFFMFFFMLNFALFLLISGATIARYVMFPEVWGLMLRHPAQSMFMGALPMGAATLINAALITYQEWGWGDKHYLYAIWGFWWIDSLHSLQKMTAVWLLPVVSLIVASSSGANIAPALRPHNDTLAILTSGFSFTMVIIGLSFAIMMISIYLLRLICFGPPDVGMILSAFIALGPLGQGGYSLLMGKIPFAMAYWGLIFPNGVFAMLSVKLATVLDSGFFRVFGAFWSTVVFVIWVVVTVQTIPAVIDGTIFSAPYLSDSIATPAPAPALANEDKFSAPPPSHCQGDEKSMC</sequence>
<dbReference type="HOGENOM" id="CLU_405769_0_0_1"/>
<dbReference type="Proteomes" id="UP000027265">
    <property type="component" value="Unassembled WGS sequence"/>
</dbReference>
<feature type="transmembrane region" description="Helical" evidence="8">
    <location>
        <begin position="252"/>
        <end position="280"/>
    </location>
</feature>
<dbReference type="Pfam" id="PF03595">
    <property type="entry name" value="SLAC1"/>
    <property type="match status" value="3"/>
</dbReference>
<feature type="transmembrane region" description="Helical" evidence="8">
    <location>
        <begin position="483"/>
        <end position="504"/>
    </location>
</feature>
<evidence type="ECO:0000256" key="5">
    <source>
        <dbReference type="ARBA" id="ARBA00022692"/>
    </source>
</evidence>
<feature type="transmembrane region" description="Helical" evidence="8">
    <location>
        <begin position="98"/>
        <end position="122"/>
    </location>
</feature>
<feature type="transmembrane region" description="Helical" evidence="8">
    <location>
        <begin position="134"/>
        <end position="159"/>
    </location>
</feature>
<keyword evidence="3" id="KW-0813">Transport</keyword>
<dbReference type="PANTHER" id="PTHR31686:SF1">
    <property type="entry name" value="SULFITE EFFLUX PUMP SSU1"/>
    <property type="match status" value="1"/>
</dbReference>
<feature type="transmembrane region" description="Helical" evidence="8">
    <location>
        <begin position="23"/>
        <end position="45"/>
    </location>
</feature>
<dbReference type="InParanoid" id="A0A067Q2A2"/>
<comment type="subcellular location">
    <subcellularLocation>
        <location evidence="1">Cell membrane</location>
        <topology evidence="1">Multi-pass membrane protein</topology>
    </subcellularLocation>
</comment>
<reference evidence="10" key="1">
    <citation type="journal article" date="2014" name="Proc. Natl. Acad. Sci. U.S.A.">
        <title>Extensive sampling of basidiomycete genomes demonstrates inadequacy of the white-rot/brown-rot paradigm for wood decay fungi.</title>
        <authorList>
            <person name="Riley R."/>
            <person name="Salamov A.A."/>
            <person name="Brown D.W."/>
            <person name="Nagy L.G."/>
            <person name="Floudas D."/>
            <person name="Held B.W."/>
            <person name="Levasseur A."/>
            <person name="Lombard V."/>
            <person name="Morin E."/>
            <person name="Otillar R."/>
            <person name="Lindquist E.A."/>
            <person name="Sun H."/>
            <person name="LaButti K.M."/>
            <person name="Schmutz J."/>
            <person name="Jabbour D."/>
            <person name="Luo H."/>
            <person name="Baker S.E."/>
            <person name="Pisabarro A.G."/>
            <person name="Walton J.D."/>
            <person name="Blanchette R.A."/>
            <person name="Henrissat B."/>
            <person name="Martin F."/>
            <person name="Cullen D."/>
            <person name="Hibbett D.S."/>
            <person name="Grigoriev I.V."/>
        </authorList>
    </citation>
    <scope>NUCLEOTIDE SEQUENCE [LARGE SCALE GENOMIC DNA]</scope>
    <source>
        <strain evidence="10">MUCL 33604</strain>
    </source>
</reference>
<protein>
    <recommendedName>
        <fullName evidence="11">C4-dicarboxylate transporter/malic acid transport protein</fullName>
    </recommendedName>
</protein>
<evidence type="ECO:0000256" key="3">
    <source>
        <dbReference type="ARBA" id="ARBA00022448"/>
    </source>
</evidence>
<evidence type="ECO:0000256" key="4">
    <source>
        <dbReference type="ARBA" id="ARBA00022475"/>
    </source>
</evidence>
<feature type="transmembrane region" description="Helical" evidence="8">
    <location>
        <begin position="165"/>
        <end position="193"/>
    </location>
</feature>
<dbReference type="InterPro" id="IPR004695">
    <property type="entry name" value="SLAC1/Mae1/Ssu1/TehA"/>
</dbReference>
<feature type="transmembrane region" description="Helical" evidence="8">
    <location>
        <begin position="430"/>
        <end position="448"/>
    </location>
</feature>
<evidence type="ECO:0000313" key="10">
    <source>
        <dbReference type="Proteomes" id="UP000027265"/>
    </source>
</evidence>
<dbReference type="InterPro" id="IPR038665">
    <property type="entry name" value="Voltage-dep_anion_channel_sf"/>
</dbReference>
<keyword evidence="6 8" id="KW-1133">Transmembrane helix</keyword>
<keyword evidence="5 8" id="KW-0812">Transmembrane</keyword>